<protein>
    <recommendedName>
        <fullName evidence="2">Protein glycosylation ligase domain-containing protein</fullName>
    </recommendedName>
</protein>
<feature type="transmembrane region" description="Helical" evidence="1">
    <location>
        <begin position="101"/>
        <end position="121"/>
    </location>
</feature>
<dbReference type="InterPro" id="IPR031726">
    <property type="entry name" value="PglL_A"/>
</dbReference>
<feature type="transmembrane region" description="Helical" evidence="1">
    <location>
        <begin position="18"/>
        <end position="36"/>
    </location>
</feature>
<feature type="transmembrane region" description="Helical" evidence="1">
    <location>
        <begin position="48"/>
        <end position="65"/>
    </location>
</feature>
<evidence type="ECO:0000259" key="2">
    <source>
        <dbReference type="Pfam" id="PF15864"/>
    </source>
</evidence>
<name>A0A382QIJ6_9ZZZZ</name>
<feature type="transmembrane region" description="Helical" evidence="1">
    <location>
        <begin position="77"/>
        <end position="95"/>
    </location>
</feature>
<proteinExistence type="predicted"/>
<feature type="non-terminal residue" evidence="3">
    <location>
        <position position="198"/>
    </location>
</feature>
<reference evidence="3" key="1">
    <citation type="submission" date="2018-05" db="EMBL/GenBank/DDBJ databases">
        <authorList>
            <person name="Lanie J.A."/>
            <person name="Ng W.-L."/>
            <person name="Kazmierczak K.M."/>
            <person name="Andrzejewski T.M."/>
            <person name="Davidsen T.M."/>
            <person name="Wayne K.J."/>
            <person name="Tettelin H."/>
            <person name="Glass J.I."/>
            <person name="Rusch D."/>
            <person name="Podicherti R."/>
            <person name="Tsui H.-C.T."/>
            <person name="Winkler M.E."/>
        </authorList>
    </citation>
    <scope>NUCLEOTIDE SEQUENCE</scope>
</reference>
<dbReference type="Pfam" id="PF15864">
    <property type="entry name" value="PglL_A"/>
    <property type="match status" value="1"/>
</dbReference>
<sequence length="198" mass="23170">MATKNKMNNPLPYLKPKVLFQVVFAGYFLLGMHYYSPNMGGHALYMPYNIIGWMFVSVLIGLGLWQISRTGYIELTRFYNISWLGIIFMVLPMIYPNNEFASWASLRIQGLLCGIMFYLSLLQFKFSKQERYWILYIILCGVFIESILGILQYYFFQPGNSMNYDVAENFPYGIFQQRNIMGIFMVTGCAISLYLFHK</sequence>
<accession>A0A382QIJ6</accession>
<keyword evidence="1" id="KW-1133">Transmembrane helix</keyword>
<feature type="transmembrane region" description="Helical" evidence="1">
    <location>
        <begin position="175"/>
        <end position="196"/>
    </location>
</feature>
<evidence type="ECO:0000313" key="3">
    <source>
        <dbReference type="EMBL" id="SVC84760.1"/>
    </source>
</evidence>
<organism evidence="3">
    <name type="scientific">marine metagenome</name>
    <dbReference type="NCBI Taxonomy" id="408172"/>
    <lineage>
        <taxon>unclassified sequences</taxon>
        <taxon>metagenomes</taxon>
        <taxon>ecological metagenomes</taxon>
    </lineage>
</organism>
<gene>
    <name evidence="3" type="ORF">METZ01_LOCUS337614</name>
</gene>
<feature type="transmembrane region" description="Helical" evidence="1">
    <location>
        <begin position="133"/>
        <end position="155"/>
    </location>
</feature>
<feature type="domain" description="Protein glycosylation ligase" evidence="2">
    <location>
        <begin position="171"/>
        <end position="196"/>
    </location>
</feature>
<keyword evidence="1" id="KW-0472">Membrane</keyword>
<evidence type="ECO:0000256" key="1">
    <source>
        <dbReference type="SAM" id="Phobius"/>
    </source>
</evidence>
<keyword evidence="1" id="KW-0812">Transmembrane</keyword>
<dbReference type="AlphaFoldDB" id="A0A382QIJ6"/>
<dbReference type="EMBL" id="UINC01114449">
    <property type="protein sequence ID" value="SVC84760.1"/>
    <property type="molecule type" value="Genomic_DNA"/>
</dbReference>